<evidence type="ECO:0008006" key="13">
    <source>
        <dbReference type="Google" id="ProtNLM"/>
    </source>
</evidence>
<dbReference type="Pfam" id="PF00015">
    <property type="entry name" value="MCPsignal"/>
    <property type="match status" value="1"/>
</dbReference>
<organism evidence="11 12">
    <name type="scientific">Nocardioides daeguensis</name>
    <dbReference type="NCBI Taxonomy" id="908359"/>
    <lineage>
        <taxon>Bacteria</taxon>
        <taxon>Bacillati</taxon>
        <taxon>Actinomycetota</taxon>
        <taxon>Actinomycetes</taxon>
        <taxon>Propionibacteriales</taxon>
        <taxon>Nocardioidaceae</taxon>
        <taxon>Nocardioides</taxon>
    </lineage>
</organism>
<keyword evidence="2" id="KW-0997">Cell inner membrane</keyword>
<dbReference type="InterPro" id="IPR004090">
    <property type="entry name" value="Chemotax_Me-accpt_rcpt"/>
</dbReference>
<keyword evidence="3" id="KW-0812">Transmembrane</keyword>
<keyword evidence="4" id="KW-1133">Transmembrane helix</keyword>
<protein>
    <recommendedName>
        <fullName evidence="13">GAF domain-containing protein</fullName>
    </recommendedName>
</protein>
<evidence type="ECO:0000259" key="8">
    <source>
        <dbReference type="PROSITE" id="PS50111"/>
    </source>
</evidence>
<evidence type="ECO:0000256" key="1">
    <source>
        <dbReference type="ARBA" id="ARBA00004429"/>
    </source>
</evidence>
<dbReference type="InterPro" id="IPR035965">
    <property type="entry name" value="PAS-like_dom_sf"/>
</dbReference>
<dbReference type="SMART" id="SM00304">
    <property type="entry name" value="HAMP"/>
    <property type="match status" value="1"/>
</dbReference>
<dbReference type="SUPFAM" id="SSF55785">
    <property type="entry name" value="PYP-like sensor domain (PAS domain)"/>
    <property type="match status" value="1"/>
</dbReference>
<dbReference type="EMBL" id="BAABBB010000009">
    <property type="protein sequence ID" value="GAA3531443.1"/>
    <property type="molecule type" value="Genomic_DNA"/>
</dbReference>
<dbReference type="SUPFAM" id="SSF55781">
    <property type="entry name" value="GAF domain-like"/>
    <property type="match status" value="1"/>
</dbReference>
<keyword evidence="5 7" id="KW-0807">Transducer</keyword>
<dbReference type="SUPFAM" id="SSF58104">
    <property type="entry name" value="Methyl-accepting chemotaxis protein (MCP) signaling domain"/>
    <property type="match status" value="1"/>
</dbReference>
<evidence type="ECO:0000256" key="3">
    <source>
        <dbReference type="ARBA" id="ARBA00022692"/>
    </source>
</evidence>
<evidence type="ECO:0000313" key="12">
    <source>
        <dbReference type="Proteomes" id="UP001500301"/>
    </source>
</evidence>
<feature type="domain" description="T-SNARE coiled-coil homology" evidence="9">
    <location>
        <begin position="658"/>
        <end position="720"/>
    </location>
</feature>
<dbReference type="SMART" id="SM00065">
    <property type="entry name" value="GAF"/>
    <property type="match status" value="1"/>
</dbReference>
<dbReference type="Gene3D" id="3.30.450.20">
    <property type="entry name" value="PAS domain"/>
    <property type="match status" value="2"/>
</dbReference>
<evidence type="ECO:0000259" key="10">
    <source>
        <dbReference type="PROSITE" id="PS50885"/>
    </source>
</evidence>
<dbReference type="PROSITE" id="PS50111">
    <property type="entry name" value="CHEMOTAXIS_TRANSDUC_2"/>
    <property type="match status" value="1"/>
</dbReference>
<comment type="caution">
    <text evidence="11">The sequence shown here is derived from an EMBL/GenBank/DDBJ whole genome shotgun (WGS) entry which is preliminary data.</text>
</comment>
<dbReference type="InterPro" id="IPR029016">
    <property type="entry name" value="GAF-like_dom_sf"/>
</dbReference>
<comment type="similarity">
    <text evidence="6">Belongs to the methyl-accepting chemotaxis (MCP) protein family.</text>
</comment>
<keyword evidence="2" id="KW-1003">Cell membrane</keyword>
<dbReference type="PROSITE" id="PS50192">
    <property type="entry name" value="T_SNARE"/>
    <property type="match status" value="1"/>
</dbReference>
<evidence type="ECO:0000256" key="2">
    <source>
        <dbReference type="ARBA" id="ARBA00022519"/>
    </source>
</evidence>
<dbReference type="Pfam" id="PF13185">
    <property type="entry name" value="GAF_2"/>
    <property type="match status" value="1"/>
</dbReference>
<dbReference type="Gene3D" id="3.30.450.40">
    <property type="match status" value="1"/>
</dbReference>
<proteinExistence type="inferred from homology"/>
<evidence type="ECO:0000256" key="6">
    <source>
        <dbReference type="ARBA" id="ARBA00029447"/>
    </source>
</evidence>
<dbReference type="InterPro" id="IPR003018">
    <property type="entry name" value="GAF"/>
</dbReference>
<evidence type="ECO:0000256" key="7">
    <source>
        <dbReference type="PROSITE-ProRule" id="PRU00284"/>
    </source>
</evidence>
<feature type="domain" description="HAMP" evidence="10">
    <location>
        <begin position="442"/>
        <end position="494"/>
    </location>
</feature>
<gene>
    <name evidence="11" type="ORF">GCM10022263_20100</name>
</gene>
<dbReference type="PANTHER" id="PTHR32089">
    <property type="entry name" value="METHYL-ACCEPTING CHEMOTAXIS PROTEIN MCPB"/>
    <property type="match status" value="1"/>
</dbReference>
<evidence type="ECO:0000256" key="4">
    <source>
        <dbReference type="ARBA" id="ARBA00022989"/>
    </source>
</evidence>
<dbReference type="PANTHER" id="PTHR32089:SF112">
    <property type="entry name" value="LYSOZYME-LIKE PROTEIN-RELATED"/>
    <property type="match status" value="1"/>
</dbReference>
<dbReference type="RefSeq" id="WP_257440838.1">
    <property type="nucleotide sequence ID" value="NZ_BAABBB010000009.1"/>
</dbReference>
<evidence type="ECO:0000259" key="9">
    <source>
        <dbReference type="PROSITE" id="PS50192"/>
    </source>
</evidence>
<evidence type="ECO:0000256" key="5">
    <source>
        <dbReference type="ARBA" id="ARBA00023224"/>
    </source>
</evidence>
<dbReference type="PROSITE" id="PS50885">
    <property type="entry name" value="HAMP"/>
    <property type="match status" value="1"/>
</dbReference>
<evidence type="ECO:0000313" key="11">
    <source>
        <dbReference type="EMBL" id="GAA3531443.1"/>
    </source>
</evidence>
<dbReference type="InterPro" id="IPR000727">
    <property type="entry name" value="T_SNARE_dom"/>
</dbReference>
<keyword evidence="12" id="KW-1185">Reference proteome</keyword>
<reference evidence="12" key="1">
    <citation type="journal article" date="2019" name="Int. J. Syst. Evol. Microbiol.">
        <title>The Global Catalogue of Microorganisms (GCM) 10K type strain sequencing project: providing services to taxonomists for standard genome sequencing and annotation.</title>
        <authorList>
            <consortium name="The Broad Institute Genomics Platform"/>
            <consortium name="The Broad Institute Genome Sequencing Center for Infectious Disease"/>
            <person name="Wu L."/>
            <person name="Ma J."/>
        </authorList>
    </citation>
    <scope>NUCLEOTIDE SEQUENCE [LARGE SCALE GENOMIC DNA]</scope>
    <source>
        <strain evidence="12">JCM 17460</strain>
    </source>
</reference>
<name>A0ABP6VA81_9ACTN</name>
<dbReference type="InterPro" id="IPR003660">
    <property type="entry name" value="HAMP_dom"/>
</dbReference>
<accession>A0ABP6VA81</accession>
<dbReference type="InterPro" id="IPR004089">
    <property type="entry name" value="MCPsignal_dom"/>
</dbReference>
<comment type="subcellular location">
    <subcellularLocation>
        <location evidence="1">Cell inner membrane</location>
        <topology evidence="1">Multi-pass membrane protein</topology>
    </subcellularLocation>
</comment>
<dbReference type="SMART" id="SM00283">
    <property type="entry name" value="MA"/>
    <property type="match status" value="1"/>
</dbReference>
<dbReference type="Gene3D" id="1.10.287.950">
    <property type="entry name" value="Methyl-accepting chemotaxis protein"/>
    <property type="match status" value="1"/>
</dbReference>
<sequence>MTETLDPPVNATASASAPASAAASAVDFALYDALPTGAFVVGPDYRVQYVNRQARAELAAGGPDVPDVDPETLVGASFELIYAHPELGSRVTATADNLPLADRVASEFATRDLSFTAIHDAAGRYVGALVVVEDVTQKLRVEQQTAIASSMMENSPTNMMFADRDFVIQYMNPASLNTLRSLEAVLPVKADEVVGSSLDIFHKSPAYQRGLLASAEHLPRRADIKVGDQTLDLLVSAITDASGEYVGAMATWEVITDRLRIERESAEAAADTSAVNKILSGLGAATDVDTAVQIVLDTVRGEFGWAYGSYWTVDPADRLLKFDRESGDAGPEFRQVTLQASFAEGIGLSGRAWARRDLYFTPDIGEMTDCVRAPVAQRVGVKSGVCFPVIVDGEVVGTMDFFATETLQPSVQRLDALRNVGRLVSETIARIDREVAEREAAAVLSGKVAQILDVVSAAATGDLTRELDVEGDDAVGRVADGLRALMSTLRASMGNISGAAETLGAAASQLTSLAEGMGEGASMTSDRAASASSASVEVSASIQTVATAAEEMTASIREIAKNATEAATVATDAVTVASEAQGTVASLGESSAEIGQVIKVITSIAQQTNLLALNATIEAARAGDAGKGFAVVANEVKELAKETAKATEEIGQKIEAIQSDTQGAVSAISRIADVIARINDIQSTIASAVEEQTATTNEIARSVTEAAAGANGIAEDVTQVATAAADTREGAQNTLTSATELTGVASELRDMVGRFQL</sequence>
<dbReference type="Proteomes" id="UP001500301">
    <property type="component" value="Unassembled WGS sequence"/>
</dbReference>
<dbReference type="PRINTS" id="PR00260">
    <property type="entry name" value="CHEMTRNSDUCR"/>
</dbReference>
<keyword evidence="4" id="KW-0472">Membrane</keyword>
<feature type="domain" description="Methyl-accepting transducer" evidence="8">
    <location>
        <begin position="499"/>
        <end position="742"/>
    </location>
</feature>